<dbReference type="AlphaFoldDB" id="A0A6N6JPE5"/>
<keyword evidence="1" id="KW-1003">Cell membrane</keyword>
<evidence type="ECO:0000259" key="6">
    <source>
        <dbReference type="Pfam" id="PF00149"/>
    </source>
</evidence>
<name>A0A6N6JPE5_9RHOB</name>
<dbReference type="GO" id="GO:0046872">
    <property type="term" value="F:metal ion binding"/>
    <property type="evidence" value="ECO:0007669"/>
    <property type="project" value="UniProtKB-KW"/>
</dbReference>
<dbReference type="CDD" id="cd07398">
    <property type="entry name" value="MPP_YbbF-LpxH"/>
    <property type="match status" value="1"/>
</dbReference>
<evidence type="ECO:0000256" key="3">
    <source>
        <dbReference type="ARBA" id="ARBA00022723"/>
    </source>
</evidence>
<evidence type="ECO:0000256" key="1">
    <source>
        <dbReference type="ARBA" id="ARBA00022475"/>
    </source>
</evidence>
<dbReference type="Pfam" id="PF00149">
    <property type="entry name" value="Metallophos"/>
    <property type="match status" value="1"/>
</dbReference>
<keyword evidence="2" id="KW-0997">Cell inner membrane</keyword>
<dbReference type="InterPro" id="IPR029052">
    <property type="entry name" value="Metallo-depent_PP-like"/>
</dbReference>
<dbReference type="InterPro" id="IPR004843">
    <property type="entry name" value="Calcineurin-like_PHP"/>
</dbReference>
<dbReference type="Gene3D" id="3.60.21.10">
    <property type="match status" value="1"/>
</dbReference>
<dbReference type="GO" id="GO:0008758">
    <property type="term" value="F:UDP-2,3-diacylglucosamine hydrolase activity"/>
    <property type="evidence" value="ECO:0007669"/>
    <property type="project" value="TreeGrafter"/>
</dbReference>
<proteinExistence type="predicted"/>
<dbReference type="RefSeq" id="WP_159811242.1">
    <property type="nucleotide sequence ID" value="NZ_BLJE01000015.1"/>
</dbReference>
<sequence>MAHYPTIFISDIHLGTRGCSAELLTHFLRKNSCDTLYLVGDIFDGWQIKRSWHWPSSHNEVVHQILKKARRGTRVVFIPGNHDEVMRSFPGIHFGGIEVKDQDTFTSRNGKKYLVTHGDQFDTVIAHAKWLAYLGDRAYGALIWLSPKINRLLRLWKQEYWSLSKWSKQQVKQAVSYIGKFEQLLADDARSRGFDGVVCGHIHHAAIRDLDGIEYVNTGDWVESCTAIVEDPNGNLRLIDWEAQNTAILEHRIEPKARKWKARVLSKPLARTEKEQA</sequence>
<protein>
    <submittedName>
        <fullName evidence="7">UDP-2,3-diacylglucosamine hydrolase</fullName>
    </submittedName>
</protein>
<keyword evidence="5" id="KW-0464">Manganese</keyword>
<keyword evidence="7" id="KW-0378">Hydrolase</keyword>
<dbReference type="PANTHER" id="PTHR34990">
    <property type="entry name" value="UDP-2,3-DIACYLGLUCOSAMINE HYDROLASE-RELATED"/>
    <property type="match status" value="1"/>
</dbReference>
<dbReference type="InterPro" id="IPR043461">
    <property type="entry name" value="LpxH-like"/>
</dbReference>
<gene>
    <name evidence="7" type="ORF">KIN_44460</name>
</gene>
<keyword evidence="3" id="KW-0479">Metal-binding</keyword>
<dbReference type="GO" id="GO:0016020">
    <property type="term" value="C:membrane"/>
    <property type="evidence" value="ECO:0007669"/>
    <property type="project" value="GOC"/>
</dbReference>
<accession>A0A6N6JPE5</accession>
<evidence type="ECO:0000256" key="5">
    <source>
        <dbReference type="ARBA" id="ARBA00023211"/>
    </source>
</evidence>
<dbReference type="GO" id="GO:0009245">
    <property type="term" value="P:lipid A biosynthetic process"/>
    <property type="evidence" value="ECO:0007669"/>
    <property type="project" value="TreeGrafter"/>
</dbReference>
<dbReference type="OrthoDB" id="9802481at2"/>
<dbReference type="Proteomes" id="UP000436822">
    <property type="component" value="Unassembled WGS sequence"/>
</dbReference>
<comment type="caution">
    <text evidence="7">The sequence shown here is derived from an EMBL/GenBank/DDBJ whole genome shotgun (WGS) entry which is preliminary data.</text>
</comment>
<keyword evidence="8" id="KW-1185">Reference proteome</keyword>
<reference evidence="7 8" key="1">
    <citation type="submission" date="2019-12" db="EMBL/GenBank/DDBJ databases">
        <title>Litoreibacter badius sp. nov., a novel bacteriochlorophyll a-containing bacterium in the genus Litoreibacter.</title>
        <authorList>
            <person name="Kanamuro M."/>
            <person name="Takabe Y."/>
            <person name="Mori K."/>
            <person name="Takaichi S."/>
            <person name="Hanada S."/>
        </authorList>
    </citation>
    <scope>NUCLEOTIDE SEQUENCE [LARGE SCALE GENOMIC DNA]</scope>
    <source>
        <strain evidence="7 8">K6</strain>
    </source>
</reference>
<dbReference type="SUPFAM" id="SSF56300">
    <property type="entry name" value="Metallo-dependent phosphatases"/>
    <property type="match status" value="1"/>
</dbReference>
<feature type="domain" description="Calcineurin-like phosphoesterase" evidence="6">
    <location>
        <begin position="5"/>
        <end position="204"/>
    </location>
</feature>
<evidence type="ECO:0000313" key="7">
    <source>
        <dbReference type="EMBL" id="GFE67372.1"/>
    </source>
</evidence>
<evidence type="ECO:0000256" key="4">
    <source>
        <dbReference type="ARBA" id="ARBA00023136"/>
    </source>
</evidence>
<keyword evidence="4" id="KW-0472">Membrane</keyword>
<dbReference type="EMBL" id="BLJE01000015">
    <property type="protein sequence ID" value="GFE67372.1"/>
    <property type="molecule type" value="Genomic_DNA"/>
</dbReference>
<dbReference type="PANTHER" id="PTHR34990:SF2">
    <property type="entry name" value="BLL8164 PROTEIN"/>
    <property type="match status" value="1"/>
</dbReference>
<evidence type="ECO:0000256" key="2">
    <source>
        <dbReference type="ARBA" id="ARBA00022519"/>
    </source>
</evidence>
<organism evidence="7 8">
    <name type="scientific">Litoreibacter roseus</name>
    <dbReference type="NCBI Taxonomy" id="2601869"/>
    <lineage>
        <taxon>Bacteria</taxon>
        <taxon>Pseudomonadati</taxon>
        <taxon>Pseudomonadota</taxon>
        <taxon>Alphaproteobacteria</taxon>
        <taxon>Rhodobacterales</taxon>
        <taxon>Roseobacteraceae</taxon>
        <taxon>Litoreibacter</taxon>
    </lineage>
</organism>
<evidence type="ECO:0000313" key="8">
    <source>
        <dbReference type="Proteomes" id="UP000436822"/>
    </source>
</evidence>